<dbReference type="SUPFAM" id="SSF55785">
    <property type="entry name" value="PYP-like sensor domain (PAS domain)"/>
    <property type="match status" value="1"/>
</dbReference>
<evidence type="ECO:0000259" key="2">
    <source>
        <dbReference type="PROSITE" id="PS50113"/>
    </source>
</evidence>
<dbReference type="Pfam" id="PF00990">
    <property type="entry name" value="GGDEF"/>
    <property type="match status" value="1"/>
</dbReference>
<accession>A0A1H0RLS5</accession>
<dbReference type="SMART" id="SM00267">
    <property type="entry name" value="GGDEF"/>
    <property type="match status" value="1"/>
</dbReference>
<evidence type="ECO:0000259" key="1">
    <source>
        <dbReference type="PROSITE" id="PS50112"/>
    </source>
</evidence>
<dbReference type="CDD" id="cd01949">
    <property type="entry name" value="GGDEF"/>
    <property type="match status" value="1"/>
</dbReference>
<dbReference type="InterPro" id="IPR000160">
    <property type="entry name" value="GGDEF_dom"/>
</dbReference>
<dbReference type="InterPro" id="IPR000700">
    <property type="entry name" value="PAS-assoc_C"/>
</dbReference>
<evidence type="ECO:0000313" key="4">
    <source>
        <dbReference type="EMBL" id="SDP30417.1"/>
    </source>
</evidence>
<feature type="domain" description="PAC" evidence="2">
    <location>
        <begin position="84"/>
        <end position="136"/>
    </location>
</feature>
<feature type="domain" description="GGDEF" evidence="3">
    <location>
        <begin position="171"/>
        <end position="301"/>
    </location>
</feature>
<dbReference type="PROSITE" id="PS50113">
    <property type="entry name" value="PAC"/>
    <property type="match status" value="1"/>
</dbReference>
<sequence length="301" mass="34148">MINLPYHSLINIIENLNDGFYLVNCDKKIIYWNKAAENITGFTADEVVGRTCADNLLAHIDKNGKNLCTSSCPMSETIQTRNCHSQMVYLRHKQGFRIPVSVRTSPMVDENDEVIGGVELFTDISNFKANEQRISELKQLAFLDNLTQLGNRHYIEEKLIEQFAQKKRLNKSFGILLMDIDNFKSINDTYGHMIGDEILKSVAGTLINSSRSFDFYGRWGGEEFIGIVNNETLDEMKAMAERIRTLISQSYIIHNQKRLFVTVSIGATIALDDDTPKSLFSRSDKLLYQSKNEGKNLVSVG</sequence>
<dbReference type="Proteomes" id="UP000199073">
    <property type="component" value="Unassembled WGS sequence"/>
</dbReference>
<dbReference type="SUPFAM" id="SSF55073">
    <property type="entry name" value="Nucleotide cyclase"/>
    <property type="match status" value="1"/>
</dbReference>
<dbReference type="PANTHER" id="PTHR46663:SF4">
    <property type="entry name" value="DIGUANYLATE CYCLASE DGCT-RELATED"/>
    <property type="match status" value="1"/>
</dbReference>
<dbReference type="NCBIfam" id="TIGR00254">
    <property type="entry name" value="GGDEF"/>
    <property type="match status" value="1"/>
</dbReference>
<dbReference type="PANTHER" id="PTHR46663">
    <property type="entry name" value="DIGUANYLATE CYCLASE DGCT-RELATED"/>
    <property type="match status" value="1"/>
</dbReference>
<dbReference type="InterPro" id="IPR043128">
    <property type="entry name" value="Rev_trsase/Diguanyl_cyclase"/>
</dbReference>
<feature type="domain" description="PAS" evidence="1">
    <location>
        <begin position="5"/>
        <end position="57"/>
    </location>
</feature>
<dbReference type="GO" id="GO:0003824">
    <property type="term" value="F:catalytic activity"/>
    <property type="evidence" value="ECO:0007669"/>
    <property type="project" value="UniProtKB-ARBA"/>
</dbReference>
<organism evidence="4 5">
    <name type="scientific">Desulforhopalus singaporensis</name>
    <dbReference type="NCBI Taxonomy" id="91360"/>
    <lineage>
        <taxon>Bacteria</taxon>
        <taxon>Pseudomonadati</taxon>
        <taxon>Thermodesulfobacteriota</taxon>
        <taxon>Desulfobulbia</taxon>
        <taxon>Desulfobulbales</taxon>
        <taxon>Desulfocapsaceae</taxon>
        <taxon>Desulforhopalus</taxon>
    </lineage>
</organism>
<dbReference type="NCBIfam" id="TIGR00229">
    <property type="entry name" value="sensory_box"/>
    <property type="match status" value="1"/>
</dbReference>
<keyword evidence="5" id="KW-1185">Reference proteome</keyword>
<dbReference type="EMBL" id="FNJI01000015">
    <property type="protein sequence ID" value="SDP30417.1"/>
    <property type="molecule type" value="Genomic_DNA"/>
</dbReference>
<reference evidence="4 5" key="1">
    <citation type="submission" date="2016-10" db="EMBL/GenBank/DDBJ databases">
        <authorList>
            <person name="de Groot N.N."/>
        </authorList>
    </citation>
    <scope>NUCLEOTIDE SEQUENCE [LARGE SCALE GENOMIC DNA]</scope>
    <source>
        <strain evidence="4 5">DSM 12130</strain>
    </source>
</reference>
<dbReference type="SMART" id="SM00091">
    <property type="entry name" value="PAS"/>
    <property type="match status" value="1"/>
</dbReference>
<name>A0A1H0RLS5_9BACT</name>
<protein>
    <submittedName>
        <fullName evidence="4">PAS domain S-box-containing protein/diguanylate cyclase (GGDEF) domain-containing protein</fullName>
    </submittedName>
</protein>
<dbReference type="OrthoDB" id="9790367at2"/>
<dbReference type="InterPro" id="IPR029787">
    <property type="entry name" value="Nucleotide_cyclase"/>
</dbReference>
<proteinExistence type="predicted"/>
<dbReference type="FunFam" id="3.30.70.270:FF:000001">
    <property type="entry name" value="Diguanylate cyclase domain protein"/>
    <property type="match status" value="1"/>
</dbReference>
<dbReference type="InterPro" id="IPR035965">
    <property type="entry name" value="PAS-like_dom_sf"/>
</dbReference>
<gene>
    <name evidence="4" type="ORF">SAMN05660330_02365</name>
</gene>
<dbReference type="InterPro" id="IPR052163">
    <property type="entry name" value="DGC-Regulatory_Protein"/>
</dbReference>
<evidence type="ECO:0000259" key="3">
    <source>
        <dbReference type="PROSITE" id="PS50887"/>
    </source>
</evidence>
<dbReference type="PROSITE" id="PS50112">
    <property type="entry name" value="PAS"/>
    <property type="match status" value="1"/>
</dbReference>
<dbReference type="Gene3D" id="3.30.70.270">
    <property type="match status" value="1"/>
</dbReference>
<dbReference type="PROSITE" id="PS50887">
    <property type="entry name" value="GGDEF"/>
    <property type="match status" value="1"/>
</dbReference>
<dbReference type="AlphaFoldDB" id="A0A1H0RLS5"/>
<dbReference type="InterPro" id="IPR000014">
    <property type="entry name" value="PAS"/>
</dbReference>
<dbReference type="RefSeq" id="WP_092223050.1">
    <property type="nucleotide sequence ID" value="NZ_FNJI01000015.1"/>
</dbReference>
<dbReference type="Pfam" id="PF13426">
    <property type="entry name" value="PAS_9"/>
    <property type="match status" value="1"/>
</dbReference>
<dbReference type="CDD" id="cd00130">
    <property type="entry name" value="PAS"/>
    <property type="match status" value="1"/>
</dbReference>
<dbReference type="STRING" id="91360.SAMN05660330_02365"/>
<dbReference type="Gene3D" id="3.30.450.20">
    <property type="entry name" value="PAS domain"/>
    <property type="match status" value="1"/>
</dbReference>
<evidence type="ECO:0000313" key="5">
    <source>
        <dbReference type="Proteomes" id="UP000199073"/>
    </source>
</evidence>